<feature type="domain" description="AMP-binding enzyme C-terminal" evidence="2">
    <location>
        <begin position="579"/>
        <end position="658"/>
    </location>
</feature>
<protein>
    <recommendedName>
        <fullName evidence="5">AMP-dependent synthetase</fullName>
    </recommendedName>
</protein>
<dbReference type="InterPro" id="IPR025110">
    <property type="entry name" value="AMP-bd_C"/>
</dbReference>
<feature type="domain" description="AMP-dependent synthetase/ligase" evidence="1">
    <location>
        <begin position="153"/>
        <end position="510"/>
    </location>
</feature>
<organism evidence="3 4">
    <name type="scientific">Sporocytophaga myxococcoides</name>
    <dbReference type="NCBI Taxonomy" id="153721"/>
    <lineage>
        <taxon>Bacteria</taxon>
        <taxon>Pseudomonadati</taxon>
        <taxon>Bacteroidota</taxon>
        <taxon>Cytophagia</taxon>
        <taxon>Cytophagales</taxon>
        <taxon>Cytophagaceae</taxon>
        <taxon>Sporocytophaga</taxon>
    </lineage>
</organism>
<dbReference type="Pfam" id="PF00501">
    <property type="entry name" value="AMP-binding"/>
    <property type="match status" value="1"/>
</dbReference>
<dbReference type="Pfam" id="PF13193">
    <property type="entry name" value="AMP-binding_C"/>
    <property type="match status" value="1"/>
</dbReference>
<dbReference type="RefSeq" id="WP_052430418.1">
    <property type="nucleotide sequence ID" value="NZ_BBLT01000011.1"/>
</dbReference>
<evidence type="ECO:0000259" key="2">
    <source>
        <dbReference type="Pfam" id="PF13193"/>
    </source>
</evidence>
<dbReference type="Gene3D" id="3.30.300.30">
    <property type="match status" value="1"/>
</dbReference>
<dbReference type="OrthoDB" id="9778383at2"/>
<dbReference type="SUPFAM" id="SSF56801">
    <property type="entry name" value="Acetyl-CoA synthetase-like"/>
    <property type="match status" value="1"/>
</dbReference>
<evidence type="ECO:0000313" key="3">
    <source>
        <dbReference type="EMBL" id="GAL87166.1"/>
    </source>
</evidence>
<dbReference type="InterPro" id="IPR000873">
    <property type="entry name" value="AMP-dep_synth/lig_dom"/>
</dbReference>
<dbReference type="AlphaFoldDB" id="A0A098LJJ0"/>
<evidence type="ECO:0000313" key="4">
    <source>
        <dbReference type="Proteomes" id="UP000030185"/>
    </source>
</evidence>
<dbReference type="eggNOG" id="COG0365">
    <property type="taxonomic scope" value="Bacteria"/>
</dbReference>
<comment type="caution">
    <text evidence="3">The sequence shown here is derived from an EMBL/GenBank/DDBJ whole genome shotgun (WGS) entry which is preliminary data.</text>
</comment>
<dbReference type="STRING" id="153721.MYP_4396"/>
<evidence type="ECO:0008006" key="5">
    <source>
        <dbReference type="Google" id="ProtNLM"/>
    </source>
</evidence>
<dbReference type="Proteomes" id="UP000030185">
    <property type="component" value="Unassembled WGS sequence"/>
</dbReference>
<dbReference type="InterPro" id="IPR045851">
    <property type="entry name" value="AMP-bd_C_sf"/>
</dbReference>
<name>A0A098LJJ0_9BACT</name>
<accession>A0A098LJJ0</accession>
<dbReference type="EMBL" id="BBLT01000011">
    <property type="protein sequence ID" value="GAL87166.1"/>
    <property type="molecule type" value="Genomic_DNA"/>
</dbReference>
<dbReference type="PANTHER" id="PTHR44378">
    <property type="entry name" value="ACYL-ACTIVATING ENZYME 17, PEROXISOMAL-RELATED"/>
    <property type="match status" value="1"/>
</dbReference>
<sequence length="671" mass="75165">MKIYSAILDDEEREQLQILSEKEGEIEEKALWWKNLLSTRFSRKEINLWKEIFHELYKKNKTGIAWYPSPDDIENSNLSWLIAESDNQDFKELFSWASSFRALYWEKAVKRLGIKFKDPYLSILDTSHGVEEAIWMEGALINIADSCFLADKNKIAIIEGCEENESIKKITYEQLDLYSNRIANGLIEKGYKQGDRFVLYLPFSIDAVAIYLALVKAGMIAVSVADSFSPVELCKRVDMTNAKAIITVSQYTYGGKMLNVYDKVKEANCAPAILISLDNEKNLRKGDSILGKLLSKNAGYSTGCDPYDITNILFSSGTTKEPKSIPWTHTTPIKCAADGHFHLDIKESDIVTWTTGMGWMMAPWLIYATLINKATMALFTGSAVTEQFGKFAENAGITIMGTIPSVVRGWIKNDFINKFNWSVRLYSSTGEPSNADDYLYLMGMSDFKAPIIEYCGGTEIGGGYITGTICEPVSPATFTTPALGLNYYLLDENKQPARANETGEVFIVPPSIGLSQTLLNKNHHNEYYYGMPSGPKGEVLRKHGDAFETIQEGPYKFYKSVGRTDDAMNLGGIKISAVEIEETLNKHPQILETAAVSIAPTTGGPEKLVVFYTERNQVSDEGVLKRNLQDLLTSQLNPLFRISQIVKVATIPRTASNKIMRRELRKVLTEV</sequence>
<dbReference type="PANTHER" id="PTHR44378:SF2">
    <property type="entry name" value="ACYL-ACTIVATING ENZYME 17, PEROXISOMAL-RELATED"/>
    <property type="match status" value="1"/>
</dbReference>
<keyword evidence="4" id="KW-1185">Reference proteome</keyword>
<gene>
    <name evidence="3" type="ORF">MYP_4396</name>
</gene>
<reference evidence="3 4" key="1">
    <citation type="submission" date="2014-09" db="EMBL/GenBank/DDBJ databases">
        <title>Sporocytophaga myxococcoides PG-01 genome sequencing.</title>
        <authorList>
            <person name="Liu L."/>
            <person name="Gao P.J."/>
            <person name="Chen G.J."/>
            <person name="Wang L.S."/>
        </authorList>
    </citation>
    <scope>NUCLEOTIDE SEQUENCE [LARGE SCALE GENOMIC DNA]</scope>
    <source>
        <strain evidence="3 4">PG-01</strain>
    </source>
</reference>
<evidence type="ECO:0000259" key="1">
    <source>
        <dbReference type="Pfam" id="PF00501"/>
    </source>
</evidence>
<dbReference type="Gene3D" id="3.40.50.12780">
    <property type="entry name" value="N-terminal domain of ligase-like"/>
    <property type="match status" value="1"/>
</dbReference>
<dbReference type="InterPro" id="IPR042099">
    <property type="entry name" value="ANL_N_sf"/>
</dbReference>
<proteinExistence type="predicted"/>